<dbReference type="InterPro" id="IPR036513">
    <property type="entry name" value="STAS_dom_sf"/>
</dbReference>
<dbReference type="InterPro" id="IPR035965">
    <property type="entry name" value="PAS-like_dom_sf"/>
</dbReference>
<proteinExistence type="predicted"/>
<dbReference type="InterPro" id="IPR013656">
    <property type="entry name" value="PAS_4"/>
</dbReference>
<dbReference type="InterPro" id="IPR000700">
    <property type="entry name" value="PAS-assoc_C"/>
</dbReference>
<dbReference type="Gene3D" id="3.30.450.20">
    <property type="entry name" value="PAS domain"/>
    <property type="match status" value="1"/>
</dbReference>
<protein>
    <submittedName>
        <fullName evidence="5">PAS domain-containing protein</fullName>
    </submittedName>
</protein>
<evidence type="ECO:0000259" key="4">
    <source>
        <dbReference type="PROSITE" id="PS50801"/>
    </source>
</evidence>
<evidence type="ECO:0000256" key="1">
    <source>
        <dbReference type="ARBA" id="ARBA00022553"/>
    </source>
</evidence>
<dbReference type="CDD" id="cd07041">
    <property type="entry name" value="STAS_RsbR_RsbS_like"/>
    <property type="match status" value="1"/>
</dbReference>
<dbReference type="Pfam" id="PF08448">
    <property type="entry name" value="PAS_4"/>
    <property type="match status" value="1"/>
</dbReference>
<comment type="caution">
    <text evidence="5">The sequence shown here is derived from an EMBL/GenBank/DDBJ whole genome shotgun (WGS) entry which is preliminary data.</text>
</comment>
<sequence length="284" mass="31725">MVEEREELERLRARVGELEKAAAERDALAARLARAEAHLRVFVEHTPIAAALLDRDMRYLAASEDWLSDLRVEERDVIGRSHYDVFPEMPDRWRDIHHRCLAGATEESEEDPFPRADGRLDWVRWKIVPWRDGTGEVGGLFLVTEVITEKKRLKDAIEAQAAAIRELSTPIVPIRDDVLVMPLVGSLTPERTQQIIENLLGRIVEAQARAAILDVTGVPVVDSHAANSLLQIAKAVRLLGAHVVLTGIRPEVAQALVTEGVDMTDIVTRRDLQSGVAWAMRARA</sequence>
<dbReference type="SUPFAM" id="SSF52091">
    <property type="entry name" value="SpoIIaa-like"/>
    <property type="match status" value="1"/>
</dbReference>
<reference evidence="5 6" key="1">
    <citation type="submission" date="2021-04" db="EMBL/GenBank/DDBJ databases">
        <title>Genome analysis of Polyangium sp.</title>
        <authorList>
            <person name="Li Y."/>
            <person name="Wang J."/>
        </authorList>
    </citation>
    <scope>NUCLEOTIDE SEQUENCE [LARGE SCALE GENOMIC DNA]</scope>
    <source>
        <strain evidence="5 6">SDU14</strain>
    </source>
</reference>
<gene>
    <name evidence="5" type="ORF">KEG57_39650</name>
</gene>
<dbReference type="EMBL" id="JAGTJJ010000042">
    <property type="protein sequence ID" value="MDC3986655.1"/>
    <property type="molecule type" value="Genomic_DNA"/>
</dbReference>
<dbReference type="InterPro" id="IPR002645">
    <property type="entry name" value="STAS_dom"/>
</dbReference>
<evidence type="ECO:0000313" key="6">
    <source>
        <dbReference type="Proteomes" id="UP001151081"/>
    </source>
</evidence>
<keyword evidence="2" id="KW-0175">Coiled coil</keyword>
<dbReference type="PROSITE" id="PS50801">
    <property type="entry name" value="STAS"/>
    <property type="match status" value="1"/>
</dbReference>
<dbReference type="Gene3D" id="3.30.750.24">
    <property type="entry name" value="STAS domain"/>
    <property type="match status" value="1"/>
</dbReference>
<keyword evidence="6" id="KW-1185">Reference proteome</keyword>
<dbReference type="InterPro" id="IPR000014">
    <property type="entry name" value="PAS"/>
</dbReference>
<dbReference type="InterPro" id="IPR051932">
    <property type="entry name" value="Bact_StressResp_Reg"/>
</dbReference>
<evidence type="ECO:0000256" key="2">
    <source>
        <dbReference type="SAM" id="Coils"/>
    </source>
</evidence>
<dbReference type="PROSITE" id="PS50113">
    <property type="entry name" value="PAC"/>
    <property type="match status" value="1"/>
</dbReference>
<feature type="domain" description="STAS" evidence="4">
    <location>
        <begin position="168"/>
        <end position="283"/>
    </location>
</feature>
<dbReference type="SUPFAM" id="SSF55785">
    <property type="entry name" value="PYP-like sensor domain (PAS domain)"/>
    <property type="match status" value="1"/>
</dbReference>
<accession>A0A9X3XC65</accession>
<organism evidence="5 6">
    <name type="scientific">Polyangium jinanense</name>
    <dbReference type="NCBI Taxonomy" id="2829994"/>
    <lineage>
        <taxon>Bacteria</taxon>
        <taxon>Pseudomonadati</taxon>
        <taxon>Myxococcota</taxon>
        <taxon>Polyangia</taxon>
        <taxon>Polyangiales</taxon>
        <taxon>Polyangiaceae</taxon>
        <taxon>Polyangium</taxon>
    </lineage>
</organism>
<evidence type="ECO:0000313" key="5">
    <source>
        <dbReference type="EMBL" id="MDC3986655.1"/>
    </source>
</evidence>
<dbReference type="AlphaFoldDB" id="A0A9X3XC65"/>
<dbReference type="Proteomes" id="UP001151081">
    <property type="component" value="Unassembled WGS sequence"/>
</dbReference>
<dbReference type="Pfam" id="PF01740">
    <property type="entry name" value="STAS"/>
    <property type="match status" value="1"/>
</dbReference>
<feature type="coiled-coil region" evidence="2">
    <location>
        <begin position="1"/>
        <end position="38"/>
    </location>
</feature>
<dbReference type="NCBIfam" id="TIGR00229">
    <property type="entry name" value="sensory_box"/>
    <property type="match status" value="1"/>
</dbReference>
<feature type="domain" description="PAC" evidence="3">
    <location>
        <begin position="107"/>
        <end position="159"/>
    </location>
</feature>
<dbReference type="PANTHER" id="PTHR33745:SF3">
    <property type="entry name" value="RSBT CO-ANTAGONIST PROTEIN RSBRC"/>
    <property type="match status" value="1"/>
</dbReference>
<keyword evidence="1" id="KW-0597">Phosphoprotein</keyword>
<name>A0A9X3XC65_9BACT</name>
<evidence type="ECO:0000259" key="3">
    <source>
        <dbReference type="PROSITE" id="PS50113"/>
    </source>
</evidence>
<dbReference type="CDD" id="cd00130">
    <property type="entry name" value="PAS"/>
    <property type="match status" value="1"/>
</dbReference>
<dbReference type="PANTHER" id="PTHR33745">
    <property type="entry name" value="RSBT ANTAGONIST PROTEIN RSBS-RELATED"/>
    <property type="match status" value="1"/>
</dbReference>